<dbReference type="OrthoDB" id="9180256at2"/>
<dbReference type="AlphaFoldDB" id="A0A1I2EIZ1"/>
<dbReference type="InterPro" id="IPR011701">
    <property type="entry name" value="MFS"/>
</dbReference>
<organism evidence="2 3">
    <name type="scientific">Actinoplanes philippinensis</name>
    <dbReference type="NCBI Taxonomy" id="35752"/>
    <lineage>
        <taxon>Bacteria</taxon>
        <taxon>Bacillati</taxon>
        <taxon>Actinomycetota</taxon>
        <taxon>Actinomycetes</taxon>
        <taxon>Micromonosporales</taxon>
        <taxon>Micromonosporaceae</taxon>
        <taxon>Actinoplanes</taxon>
    </lineage>
</organism>
<dbReference type="PANTHER" id="PTHR23542">
    <property type="match status" value="1"/>
</dbReference>
<evidence type="ECO:0000313" key="3">
    <source>
        <dbReference type="Proteomes" id="UP000199645"/>
    </source>
</evidence>
<feature type="transmembrane region" description="Helical" evidence="1">
    <location>
        <begin position="299"/>
        <end position="317"/>
    </location>
</feature>
<dbReference type="GO" id="GO:0022857">
    <property type="term" value="F:transmembrane transporter activity"/>
    <property type="evidence" value="ECO:0007669"/>
    <property type="project" value="InterPro"/>
</dbReference>
<dbReference type="EMBL" id="FONV01000004">
    <property type="protein sequence ID" value="SFE92496.1"/>
    <property type="molecule type" value="Genomic_DNA"/>
</dbReference>
<feature type="transmembrane region" description="Helical" evidence="1">
    <location>
        <begin position="117"/>
        <end position="141"/>
    </location>
</feature>
<dbReference type="PANTHER" id="PTHR23542:SF1">
    <property type="entry name" value="MAJOR FACILITATOR SUPERFAMILY (MFS) PROFILE DOMAIN-CONTAINING PROTEIN"/>
    <property type="match status" value="1"/>
</dbReference>
<feature type="transmembrane region" description="Helical" evidence="1">
    <location>
        <begin position="93"/>
        <end position="111"/>
    </location>
</feature>
<feature type="transmembrane region" description="Helical" evidence="1">
    <location>
        <begin position="59"/>
        <end position="81"/>
    </location>
</feature>
<keyword evidence="3" id="KW-1185">Reference proteome</keyword>
<dbReference type="Proteomes" id="UP000199645">
    <property type="component" value="Unassembled WGS sequence"/>
</dbReference>
<feature type="transmembrane region" description="Helical" evidence="1">
    <location>
        <begin position="268"/>
        <end position="292"/>
    </location>
</feature>
<protein>
    <submittedName>
        <fullName evidence="2">Predicted arabinose efflux permease, MFS family</fullName>
    </submittedName>
</protein>
<feature type="transmembrane region" description="Helical" evidence="1">
    <location>
        <begin position="357"/>
        <end position="379"/>
    </location>
</feature>
<feature type="transmembrane region" description="Helical" evidence="1">
    <location>
        <begin position="323"/>
        <end position="345"/>
    </location>
</feature>
<dbReference type="Gene3D" id="1.20.1250.20">
    <property type="entry name" value="MFS general substrate transporter like domains"/>
    <property type="match status" value="2"/>
</dbReference>
<dbReference type="InterPro" id="IPR036259">
    <property type="entry name" value="MFS_trans_sf"/>
</dbReference>
<keyword evidence="1" id="KW-0472">Membrane</keyword>
<gene>
    <name evidence="2" type="ORF">SAMN05421541_104485</name>
</gene>
<sequence length="427" mass="42524">MRTGRVFFRRVVPSASAWSRYRRALSLGRRFFAGAAVARLGVAMSGPAVFWAVQGSSGSFGRAGAATGVFAVAEALAGPQIGRLVDRWGQRRVMPVVTAVFAVAALLLIVACGRPGPAWSLIVPAAAVGASVPAVGALSAARWRHVATARGGDDVSGLPAAALSLEGAVNDAVFLAGPVLVTTVSTVLAPWAGLAVAGSLVVTGMVVLLSDTGSAPSPGGGSRGLLVDRRLLNRRFAGLVAANLALGFFFGGIGVAITAFAFAHRAEALSGLITAVAGGVSLVAGLVYGAVAPARPARVMLAAGGILTVGCAALSFAPGVAVMFAGCALVGGCVALVLIPGAILLQRAAAPEVYTQAMTWINSASALGIAVAAPLTGVVAEHHGWAAGFLALAALTATLPVTVAALGRAGRRSRRPAGARRRATPVG</sequence>
<reference evidence="2 3" key="1">
    <citation type="submission" date="2016-10" db="EMBL/GenBank/DDBJ databases">
        <authorList>
            <person name="de Groot N.N."/>
        </authorList>
    </citation>
    <scope>NUCLEOTIDE SEQUENCE [LARGE SCALE GENOMIC DNA]</scope>
    <source>
        <strain evidence="2 3">DSM 43019</strain>
    </source>
</reference>
<dbReference type="Pfam" id="PF07690">
    <property type="entry name" value="MFS_1"/>
    <property type="match status" value="1"/>
</dbReference>
<feature type="transmembrane region" description="Helical" evidence="1">
    <location>
        <begin position="31"/>
        <end position="53"/>
    </location>
</feature>
<evidence type="ECO:0000313" key="2">
    <source>
        <dbReference type="EMBL" id="SFE92496.1"/>
    </source>
</evidence>
<keyword evidence="1" id="KW-0812">Transmembrane</keyword>
<accession>A0A1I2EIZ1</accession>
<keyword evidence="1" id="KW-1133">Transmembrane helix</keyword>
<dbReference type="STRING" id="35752.SAMN05421541_104485"/>
<name>A0A1I2EIZ1_9ACTN</name>
<evidence type="ECO:0000256" key="1">
    <source>
        <dbReference type="SAM" id="Phobius"/>
    </source>
</evidence>
<feature type="transmembrane region" description="Helical" evidence="1">
    <location>
        <begin position="385"/>
        <end position="406"/>
    </location>
</feature>
<feature type="transmembrane region" description="Helical" evidence="1">
    <location>
        <begin position="236"/>
        <end position="262"/>
    </location>
</feature>
<dbReference type="RefSeq" id="WP_143133724.1">
    <property type="nucleotide sequence ID" value="NZ_BOMT01000028.1"/>
</dbReference>
<dbReference type="SUPFAM" id="SSF103473">
    <property type="entry name" value="MFS general substrate transporter"/>
    <property type="match status" value="1"/>
</dbReference>
<proteinExistence type="predicted"/>